<name>A0A2S7UTU7_9GAMM</name>
<reference evidence="1 2" key="1">
    <citation type="submission" date="2016-12" db="EMBL/GenBank/DDBJ databases">
        <title>Diversity of luminous bacteria.</title>
        <authorList>
            <person name="Yoshizawa S."/>
            <person name="Kogure K."/>
        </authorList>
    </citation>
    <scope>NUCLEOTIDE SEQUENCE [LARGE SCALE GENOMIC DNA]</scope>
    <source>
        <strain evidence="1 2">SA4-48</strain>
    </source>
</reference>
<dbReference type="Gene3D" id="3.40.1020.10">
    <property type="entry name" value="Biosynthetic Threonine Deaminase, Domain 3"/>
    <property type="match status" value="1"/>
</dbReference>
<sequence>MARLPRLNLPNIPQHVVQRAINGVRTLVLKTLDLHYRNHGAAFGQVLADFKATEADDEKLQQHLDELGFNCNFK</sequence>
<dbReference type="InterPro" id="IPR038110">
    <property type="entry name" value="TD_ACT-like_sf"/>
</dbReference>
<keyword evidence="2" id="KW-1185">Reference proteome</keyword>
<comment type="caution">
    <text evidence="1">The sequence shown here is derived from an EMBL/GenBank/DDBJ whole genome shotgun (WGS) entry which is preliminary data.</text>
</comment>
<protein>
    <submittedName>
        <fullName evidence="1">Uncharacterized protein</fullName>
    </submittedName>
</protein>
<evidence type="ECO:0000313" key="2">
    <source>
        <dbReference type="Proteomes" id="UP000239007"/>
    </source>
</evidence>
<accession>A0A2S7UTU7</accession>
<dbReference type="Proteomes" id="UP000239007">
    <property type="component" value="Unassembled WGS sequence"/>
</dbReference>
<dbReference type="AlphaFoldDB" id="A0A2S7UTU7"/>
<organism evidence="1 2">
    <name type="scientific">Psychrosphaera saromensis</name>
    <dbReference type="NCBI Taxonomy" id="716813"/>
    <lineage>
        <taxon>Bacteria</taxon>
        <taxon>Pseudomonadati</taxon>
        <taxon>Pseudomonadota</taxon>
        <taxon>Gammaproteobacteria</taxon>
        <taxon>Alteromonadales</taxon>
        <taxon>Pseudoalteromonadaceae</taxon>
        <taxon>Psychrosphaera</taxon>
    </lineage>
</organism>
<evidence type="ECO:0000313" key="1">
    <source>
        <dbReference type="EMBL" id="PQJ52700.1"/>
    </source>
</evidence>
<dbReference type="EMBL" id="MSCH01000003">
    <property type="protein sequence ID" value="PQJ52700.1"/>
    <property type="molecule type" value="Genomic_DNA"/>
</dbReference>
<gene>
    <name evidence="1" type="ORF">BTO11_02880</name>
</gene>
<proteinExistence type="predicted"/>
<dbReference type="OrthoDB" id="9814067at2"/>